<accession>A0A4Y7R996</accession>
<feature type="transmembrane region" description="Helical" evidence="1">
    <location>
        <begin position="122"/>
        <end position="142"/>
    </location>
</feature>
<keyword evidence="1" id="KW-0472">Membrane</keyword>
<keyword evidence="3" id="KW-1185">Reference proteome</keyword>
<keyword evidence="1" id="KW-0812">Transmembrane</keyword>
<feature type="transmembrane region" description="Helical" evidence="1">
    <location>
        <begin position="239"/>
        <end position="258"/>
    </location>
</feature>
<keyword evidence="1" id="KW-1133">Transmembrane helix</keyword>
<name>A0A4Y7R996_9FIRM</name>
<feature type="transmembrane region" description="Helical" evidence="1">
    <location>
        <begin position="200"/>
        <end position="219"/>
    </location>
</feature>
<evidence type="ECO:0000313" key="2">
    <source>
        <dbReference type="EMBL" id="TEB05289.1"/>
    </source>
</evidence>
<organism evidence="2 3">
    <name type="scientific">Pelotomaculum schinkii</name>
    <dbReference type="NCBI Taxonomy" id="78350"/>
    <lineage>
        <taxon>Bacteria</taxon>
        <taxon>Bacillati</taxon>
        <taxon>Bacillota</taxon>
        <taxon>Clostridia</taxon>
        <taxon>Eubacteriales</taxon>
        <taxon>Desulfotomaculaceae</taxon>
        <taxon>Pelotomaculum</taxon>
    </lineage>
</organism>
<dbReference type="EMBL" id="QFGA01000002">
    <property type="protein sequence ID" value="TEB05289.1"/>
    <property type="molecule type" value="Genomic_DNA"/>
</dbReference>
<comment type="caution">
    <text evidence="2">The sequence shown here is derived from an EMBL/GenBank/DDBJ whole genome shotgun (WGS) entry which is preliminary data.</text>
</comment>
<reference evidence="2 3" key="1">
    <citation type="journal article" date="2018" name="Environ. Microbiol.">
        <title>Novel energy conservation strategies and behaviour of Pelotomaculum schinkii driving syntrophic propionate catabolism.</title>
        <authorList>
            <person name="Hidalgo-Ahumada C.A.P."/>
            <person name="Nobu M.K."/>
            <person name="Narihiro T."/>
            <person name="Tamaki H."/>
            <person name="Liu W.T."/>
            <person name="Kamagata Y."/>
            <person name="Stams A.J.M."/>
            <person name="Imachi H."/>
            <person name="Sousa D.Z."/>
        </authorList>
    </citation>
    <scope>NUCLEOTIDE SEQUENCE [LARGE SCALE GENOMIC DNA]</scope>
    <source>
        <strain evidence="2 3">HH</strain>
    </source>
</reference>
<gene>
    <name evidence="2" type="ORF">Psch_02330</name>
</gene>
<proteinExistence type="predicted"/>
<evidence type="ECO:0000256" key="1">
    <source>
        <dbReference type="SAM" id="Phobius"/>
    </source>
</evidence>
<feature type="transmembrane region" description="Helical" evidence="1">
    <location>
        <begin position="86"/>
        <end position="110"/>
    </location>
</feature>
<evidence type="ECO:0008006" key="4">
    <source>
        <dbReference type="Google" id="ProtNLM"/>
    </source>
</evidence>
<dbReference type="AlphaFoldDB" id="A0A4Y7R996"/>
<evidence type="ECO:0000313" key="3">
    <source>
        <dbReference type="Proteomes" id="UP000298324"/>
    </source>
</evidence>
<sequence length="288" mass="33018">MQKITLFTVTTPSLQQSLCEQLIPGPQRCEQMNSCYLYGENRYKRSHITPYAINLVQRRNPWVVTWWSAAFPGLGHMLLGKPVKGLIFLLWEVLANMKSSLNTAIFYSFTGNFDLAREVADISWLTIYAVVYIFIIWDSYHLTEKLNKVSKMAERKRPSLQFMKINSNGHNFLKLSNPRLTAIWSAFMPGLGHLHLQRTITGLTILVLWISIAGLSHMYNAIQLTCTGSCSEALDILNLQWLLFLPSIFVFAIYGSYVDAVEINKLYQAEQRSYLAENYQNPAFDMPV</sequence>
<dbReference type="Proteomes" id="UP000298324">
    <property type="component" value="Unassembled WGS sequence"/>
</dbReference>
<protein>
    <recommendedName>
        <fullName evidence="4">TM2 domain protein</fullName>
    </recommendedName>
</protein>